<organism evidence="8 9">
    <name type="scientific">Rickettsia helvetica</name>
    <dbReference type="NCBI Taxonomy" id="35789"/>
    <lineage>
        <taxon>Bacteria</taxon>
        <taxon>Pseudomonadati</taxon>
        <taxon>Pseudomonadota</taxon>
        <taxon>Alphaproteobacteria</taxon>
        <taxon>Rickettsiales</taxon>
        <taxon>Rickettsiaceae</taxon>
        <taxon>Rickettsieae</taxon>
        <taxon>Rickettsia</taxon>
        <taxon>spotted fever group</taxon>
    </lineage>
</organism>
<keyword evidence="3" id="KW-1003">Cell membrane</keyword>
<evidence type="ECO:0000256" key="1">
    <source>
        <dbReference type="ARBA" id="ARBA00004651"/>
    </source>
</evidence>
<dbReference type="InterPro" id="IPR050601">
    <property type="entry name" value="CPA3_antiporter_subunitC"/>
</dbReference>
<dbReference type="InterPro" id="IPR022439">
    <property type="entry name" value="RPE4"/>
</dbReference>
<evidence type="ECO:0000256" key="7">
    <source>
        <dbReference type="SAM" id="Phobius"/>
    </source>
</evidence>
<keyword evidence="6 7" id="KW-0472">Membrane</keyword>
<comment type="similarity">
    <text evidence="2">Belongs to the CPA3 antiporters (TC 2.A.63) subunit C family.</text>
</comment>
<evidence type="ECO:0000256" key="3">
    <source>
        <dbReference type="ARBA" id="ARBA00022475"/>
    </source>
</evidence>
<keyword evidence="4 7" id="KW-0812">Transmembrane</keyword>
<dbReference type="EMBL" id="OZ018776">
    <property type="protein sequence ID" value="CAK9121100.1"/>
    <property type="molecule type" value="Genomic_DNA"/>
</dbReference>
<dbReference type="Pfam" id="PF00420">
    <property type="entry name" value="Oxidored_q2"/>
    <property type="match status" value="1"/>
</dbReference>
<dbReference type="NCBIfam" id="TIGR03777">
    <property type="entry name" value="RPE4"/>
    <property type="match status" value="1"/>
</dbReference>
<dbReference type="PANTHER" id="PTHR34583:SF2">
    <property type="entry name" value="ANTIPORTER SUBUNIT MNHC2-RELATED"/>
    <property type="match status" value="1"/>
</dbReference>
<evidence type="ECO:0000313" key="9">
    <source>
        <dbReference type="Proteomes" id="UP001642485"/>
    </source>
</evidence>
<proteinExistence type="inferred from homology"/>
<feature type="transmembrane region" description="Helical" evidence="7">
    <location>
        <begin position="112"/>
        <end position="133"/>
    </location>
</feature>
<evidence type="ECO:0000256" key="6">
    <source>
        <dbReference type="ARBA" id="ARBA00023136"/>
    </source>
</evidence>
<dbReference type="InterPro" id="IPR039428">
    <property type="entry name" value="NUOK/Mnh_C1-like"/>
</dbReference>
<dbReference type="NCBIfam" id="NF005624">
    <property type="entry name" value="PRK07375.2-3"/>
    <property type="match status" value="1"/>
</dbReference>
<evidence type="ECO:0000256" key="2">
    <source>
        <dbReference type="ARBA" id="ARBA00010388"/>
    </source>
</evidence>
<protein>
    <submittedName>
        <fullName evidence="8">Cation:proton antiporter</fullName>
    </submittedName>
</protein>
<accession>A0ABM9NC35</accession>
<feature type="transmembrane region" description="Helical" evidence="7">
    <location>
        <begin position="70"/>
        <end position="87"/>
    </location>
</feature>
<comment type="subcellular location">
    <subcellularLocation>
        <location evidence="1">Cell membrane</location>
        <topology evidence="1">Multi-pass membrane protein</topology>
    </subcellularLocation>
</comment>
<feature type="transmembrane region" description="Helical" evidence="7">
    <location>
        <begin position="44"/>
        <end position="63"/>
    </location>
</feature>
<gene>
    <name evidence="8" type="ORF">OB144RH_04865</name>
</gene>
<keyword evidence="5 7" id="KW-1133">Transmembrane helix</keyword>
<evidence type="ECO:0000313" key="8">
    <source>
        <dbReference type="EMBL" id="CAK9121100.1"/>
    </source>
</evidence>
<dbReference type="Proteomes" id="UP001642485">
    <property type="component" value="Chromosome"/>
</dbReference>
<dbReference type="NCBIfam" id="NF005619">
    <property type="entry name" value="PRK07375.1-4"/>
    <property type="match status" value="1"/>
</dbReference>
<evidence type="ECO:0000256" key="5">
    <source>
        <dbReference type="ARBA" id="ARBA00022989"/>
    </source>
</evidence>
<keyword evidence="9" id="KW-1185">Reference proteome</keyword>
<evidence type="ECO:0000256" key="4">
    <source>
        <dbReference type="ARBA" id="ARBA00022692"/>
    </source>
</evidence>
<dbReference type="PANTHER" id="PTHR34583">
    <property type="entry name" value="ANTIPORTER SUBUNIT MNHC2-RELATED"/>
    <property type="match status" value="1"/>
</dbReference>
<reference evidence="8 9" key="1">
    <citation type="submission" date="2024-02" db="EMBL/GenBank/DDBJ databases">
        <authorList>
            <person name="Nijsse B."/>
            <person name="Sprong H."/>
        </authorList>
    </citation>
    <scope>NUCLEOTIDE SEQUENCE [LARGE SCALE GENOMIC DNA]</scope>
    <source>
        <strain evidence="8">OB144</strain>
    </source>
</reference>
<dbReference type="Gene3D" id="1.10.287.3510">
    <property type="match status" value="1"/>
</dbReference>
<sequence>MRIQSVFQSILTVILRSSRRIQSFLNFLLDTVVKPWYDNVMSHLIYFFALILLTSGLFIMLTSRNYIHKIIGLGIFQSSVLVFYLSIGKIKTGGVPILQEGVTTYTSPLPHVLMLTAIVVGFATLSVALSLIYQIYKHFGTISENEINFDK</sequence>
<name>A0ABM9NC35_RICHE</name>